<dbReference type="Gene3D" id="3.40.50.300">
    <property type="entry name" value="P-loop containing nucleotide triphosphate hydrolases"/>
    <property type="match status" value="1"/>
</dbReference>
<dbReference type="Pfam" id="PF20428">
    <property type="entry name" value="Sey1_3HB"/>
    <property type="match status" value="1"/>
</dbReference>
<feature type="topological domain" description="Lumenal" evidence="8">
    <location>
        <begin position="779"/>
        <end position="781"/>
    </location>
</feature>
<gene>
    <name evidence="8" type="primary">SEY1</name>
    <name evidence="12" type="ORF">BB561_000390</name>
</gene>
<evidence type="ECO:0000256" key="1">
    <source>
        <dbReference type="ARBA" id="ARBA00022692"/>
    </source>
</evidence>
<evidence type="ECO:0000256" key="7">
    <source>
        <dbReference type="ARBA" id="ARBA00023136"/>
    </source>
</evidence>
<feature type="compositionally biased region" description="Low complexity" evidence="9">
    <location>
        <begin position="903"/>
        <end position="913"/>
    </location>
</feature>
<dbReference type="FunFam" id="3.40.50.300:FF:000727">
    <property type="entry name" value="Protein SEY1 homolog"/>
    <property type="match status" value="1"/>
</dbReference>
<dbReference type="PANTHER" id="PTHR45923">
    <property type="entry name" value="PROTEIN SEY1"/>
    <property type="match status" value="1"/>
</dbReference>
<dbReference type="PROSITE" id="PS51715">
    <property type="entry name" value="G_GB1_RHD3"/>
    <property type="match status" value="1"/>
</dbReference>
<dbReference type="GO" id="GO:0016320">
    <property type="term" value="P:endoplasmic reticulum membrane fusion"/>
    <property type="evidence" value="ECO:0007669"/>
    <property type="project" value="TreeGrafter"/>
</dbReference>
<keyword evidence="3 8" id="KW-0378">Hydrolase</keyword>
<evidence type="ECO:0000256" key="5">
    <source>
        <dbReference type="ARBA" id="ARBA00022989"/>
    </source>
</evidence>
<dbReference type="CDD" id="cd01851">
    <property type="entry name" value="GBP"/>
    <property type="match status" value="1"/>
</dbReference>
<keyword evidence="7 8" id="KW-0472">Membrane</keyword>
<keyword evidence="2 8" id="KW-0547">Nucleotide-binding</keyword>
<organism evidence="12 13">
    <name type="scientific">Smittium simulii</name>
    <dbReference type="NCBI Taxonomy" id="133385"/>
    <lineage>
        <taxon>Eukaryota</taxon>
        <taxon>Fungi</taxon>
        <taxon>Fungi incertae sedis</taxon>
        <taxon>Zoopagomycota</taxon>
        <taxon>Kickxellomycotina</taxon>
        <taxon>Harpellomycetes</taxon>
        <taxon>Harpellales</taxon>
        <taxon>Legeriomycetaceae</taxon>
        <taxon>Smittium</taxon>
    </lineage>
</organism>
<evidence type="ECO:0000259" key="11">
    <source>
        <dbReference type="PROSITE" id="PS51715"/>
    </source>
</evidence>
<dbReference type="EMBL" id="MBFR01000008">
    <property type="protein sequence ID" value="PVU97747.1"/>
    <property type="molecule type" value="Genomic_DNA"/>
</dbReference>
<evidence type="ECO:0000256" key="9">
    <source>
        <dbReference type="SAM" id="MobiDB-lite"/>
    </source>
</evidence>
<feature type="topological domain" description="Cytoplasmic" evidence="8">
    <location>
        <begin position="803"/>
        <end position="913"/>
    </location>
</feature>
<keyword evidence="6 8" id="KW-0342">GTP-binding</keyword>
<dbReference type="GO" id="GO:0003924">
    <property type="term" value="F:GTPase activity"/>
    <property type="evidence" value="ECO:0007669"/>
    <property type="project" value="UniProtKB-UniRule"/>
</dbReference>
<feature type="transmembrane region" description="Helical" evidence="10">
    <location>
        <begin position="777"/>
        <end position="797"/>
    </location>
</feature>
<dbReference type="PANTHER" id="PTHR45923:SF2">
    <property type="entry name" value="PROTEIN SEY1"/>
    <property type="match status" value="1"/>
</dbReference>
<evidence type="ECO:0000256" key="10">
    <source>
        <dbReference type="SAM" id="Phobius"/>
    </source>
</evidence>
<dbReference type="GO" id="GO:0005525">
    <property type="term" value="F:GTP binding"/>
    <property type="evidence" value="ECO:0007669"/>
    <property type="project" value="UniProtKB-UniRule"/>
</dbReference>
<protein>
    <recommendedName>
        <fullName evidence="11">GB1/RHD3-type G domain-containing protein</fullName>
    </recommendedName>
</protein>
<dbReference type="AlphaFoldDB" id="A0A2T9YZK4"/>
<feature type="binding site" evidence="8">
    <location>
        <begin position="88"/>
        <end position="95"/>
    </location>
    <ligand>
        <name>GTP</name>
        <dbReference type="ChEBI" id="CHEBI:37565"/>
    </ligand>
</feature>
<dbReference type="InterPro" id="IPR030386">
    <property type="entry name" value="G_GB1_RHD3_dom"/>
</dbReference>
<dbReference type="SUPFAM" id="SSF52540">
    <property type="entry name" value="P-loop containing nucleoside triphosphate hydrolases"/>
    <property type="match status" value="1"/>
</dbReference>
<evidence type="ECO:0000256" key="3">
    <source>
        <dbReference type="ARBA" id="ARBA00022801"/>
    </source>
</evidence>
<feature type="topological domain" description="Cytoplasmic" evidence="8">
    <location>
        <begin position="1"/>
        <end position="757"/>
    </location>
</feature>
<feature type="compositionally biased region" description="Polar residues" evidence="9">
    <location>
        <begin position="868"/>
        <end position="883"/>
    </location>
</feature>
<name>A0A2T9YZK4_9FUNG</name>
<dbReference type="HAMAP" id="MF_03109">
    <property type="entry name" value="Sey1"/>
    <property type="match status" value="1"/>
</dbReference>
<sequence length="913" mass="104350">MSELNYDSDVAIVPQLSSESANISSPVTLTSKPSTPKEFLQTSTHISSGMLQLIDEEKEFNSLMSTYMKDKWMLHDKGFDFNVVAVFGSQSTGKSTLLNCLFKTDFDVLRQGKRQQTTKGIWIDRARDTNILIMDVEGTDGRERGEDQDFERKSALFSLAIAQVVIVNMWEHMVGLYNGANMGLLKTVFEVNLLLFGRNRDAKTLLYFVIRDHVSSTPTQELGNIVRNDLQRIWNELSKPEDLANEKLSDYFDICFTSLPHKLLQQEKFDNDVKILWDDFSCPESDSFVFKPEYKRNVPADGFSRYLETVWEKIVTNKELDLPTQQELLSQYRCDEILQSVLIPFSQFVDNLLIDIRSGTIVKDLGTQMSQIRDKTSHSFSEQASRYHKNVYQKKKAQMLETVHGELRKLFVGQIRNAIETASSEYETKSLAILEDITFVETQNSDKDESTFNSKQSSDNNSLNFLSIIEKNKSNALEYIKNVVDFSNIDLADWPYNEELLNLNNKLDKITIELRGSTIQKIIEQLCNKHQDELGSLVSDILSTAPENLWECILGVYIDQLEPLYLDLELLINSMCSQGLQNSDCSDISDNQLNLKLEFDLVKMRTRQILFDMLVKLCKEELNDQMLLFKLRNKFEEKFKYTDKGVPKIWAAGDDIDTKFAFAKDESVKLLPLYAKIDFSSVSKNKKLSATIGQTDFFYPESPITIMTPLNLKKYRRLNKLDLIGTFKQREIQKRAAKEIDMLFLEAKRGIIVHQTQIPVWVYVLLCFLGWNEAMTVIFNPLYLFLFITVGTLVFMIHNLGLWGPVMAIFNTASANATQTLHTLAVQATHLTNPNKEGTENIELSQLTRDKNSSKLRKSKTSVETHNAKNSMGRSSSRYSTKTHGSDLSDGFSDSITHRRSNLDSNLSSSSDL</sequence>
<dbReference type="InterPro" id="IPR027417">
    <property type="entry name" value="P-loop_NTPase"/>
</dbReference>
<keyword evidence="4 8" id="KW-0256">Endoplasmic reticulum</keyword>
<dbReference type="OrthoDB" id="1597724at2759"/>
<feature type="compositionally biased region" description="Polar residues" evidence="9">
    <location>
        <begin position="834"/>
        <end position="847"/>
    </location>
</feature>
<dbReference type="Proteomes" id="UP000245383">
    <property type="component" value="Unassembled WGS sequence"/>
</dbReference>
<keyword evidence="1 8" id="KW-0812">Transmembrane</keyword>
<proteinExistence type="inferred from homology"/>
<accession>A0A2T9YZK4</accession>
<comment type="subcellular location">
    <subcellularLocation>
        <location evidence="8">Endoplasmic reticulum membrane</location>
        <topology evidence="8">Multi-pass membrane protein</topology>
    </subcellularLocation>
    <text evidence="8">Enriched in the cortical ER. Concentrated in punctae along the ER tubules.</text>
</comment>
<evidence type="ECO:0000256" key="6">
    <source>
        <dbReference type="ARBA" id="ARBA00023134"/>
    </source>
</evidence>
<dbReference type="STRING" id="133385.A0A2T9YZK4"/>
<reference evidence="12 13" key="1">
    <citation type="journal article" date="2018" name="MBio">
        <title>Comparative Genomics Reveals the Core Gene Toolbox for the Fungus-Insect Symbiosis.</title>
        <authorList>
            <person name="Wang Y."/>
            <person name="Stata M."/>
            <person name="Wang W."/>
            <person name="Stajich J.E."/>
            <person name="White M.M."/>
            <person name="Moncalvo J.M."/>
        </authorList>
    </citation>
    <scope>NUCLEOTIDE SEQUENCE [LARGE SCALE GENOMIC DNA]</scope>
    <source>
        <strain evidence="12 13">SWE-8-4</strain>
    </source>
</reference>
<comment type="similarity">
    <text evidence="8">Belongs to the TRAFAC class dynamin-like GTPase superfamily. GB1/RHD3 GTPase family. RHD3 subfamily.</text>
</comment>
<evidence type="ECO:0000256" key="2">
    <source>
        <dbReference type="ARBA" id="ARBA00022741"/>
    </source>
</evidence>
<dbReference type="Pfam" id="PF05879">
    <property type="entry name" value="RHD3_GTPase"/>
    <property type="match status" value="1"/>
</dbReference>
<dbReference type="GO" id="GO:0005789">
    <property type="term" value="C:endoplasmic reticulum membrane"/>
    <property type="evidence" value="ECO:0007669"/>
    <property type="project" value="UniProtKB-SubCell"/>
</dbReference>
<dbReference type="InterPro" id="IPR008803">
    <property type="entry name" value="RHD3/Sey1"/>
</dbReference>
<feature type="domain" description="GB1/RHD3-type G" evidence="11">
    <location>
        <begin position="78"/>
        <end position="307"/>
    </location>
</feature>
<comment type="caution">
    <text evidence="12">The sequence shown here is derived from an EMBL/GenBank/DDBJ whole genome shotgun (WGS) entry which is preliminary data.</text>
</comment>
<keyword evidence="5 8" id="KW-1133">Transmembrane helix</keyword>
<feature type="region of interest" description="Disordered" evidence="9">
    <location>
        <begin position="834"/>
        <end position="913"/>
    </location>
</feature>
<evidence type="ECO:0000256" key="8">
    <source>
        <dbReference type="HAMAP-Rule" id="MF_03109"/>
    </source>
</evidence>
<feature type="transmembrane region" description="Helical" evidence="10">
    <location>
        <begin position="751"/>
        <end position="771"/>
    </location>
</feature>
<evidence type="ECO:0000313" key="12">
    <source>
        <dbReference type="EMBL" id="PVU97747.1"/>
    </source>
</evidence>
<dbReference type="InterPro" id="IPR046758">
    <property type="entry name" value="Sey1/RHD3-like_3HB"/>
</dbReference>
<evidence type="ECO:0000313" key="13">
    <source>
        <dbReference type="Proteomes" id="UP000245383"/>
    </source>
</evidence>
<keyword evidence="13" id="KW-1185">Reference proteome</keyword>
<evidence type="ECO:0000256" key="4">
    <source>
        <dbReference type="ARBA" id="ARBA00022824"/>
    </source>
</evidence>